<feature type="compositionally biased region" description="Basic and acidic residues" evidence="2">
    <location>
        <begin position="87"/>
        <end position="116"/>
    </location>
</feature>
<feature type="compositionally biased region" description="Low complexity" evidence="2">
    <location>
        <begin position="2238"/>
        <end position="2259"/>
    </location>
</feature>
<feature type="region of interest" description="Disordered" evidence="2">
    <location>
        <begin position="2188"/>
        <end position="2215"/>
    </location>
</feature>
<reference evidence="4 5" key="1">
    <citation type="submission" date="2016-06" db="EMBL/GenBank/DDBJ databases">
        <authorList>
            <consortium name="Pathogen Informatics"/>
        </authorList>
    </citation>
    <scope>NUCLEOTIDE SEQUENCE [LARGE SCALE GENOMIC DNA]</scope>
    <source>
        <strain evidence="4">PmlGA01</strain>
    </source>
</reference>
<keyword evidence="3" id="KW-1133">Transmembrane helix</keyword>
<dbReference type="Proteomes" id="UP000219799">
    <property type="component" value="Chromosome 7"/>
</dbReference>
<feature type="transmembrane region" description="Helical" evidence="3">
    <location>
        <begin position="7"/>
        <end position="32"/>
    </location>
</feature>
<gene>
    <name evidence="4" type="primary">PmlGA01_070021900</name>
    <name evidence="4" type="ORF">PMLGA01_070021900</name>
</gene>
<feature type="region of interest" description="Disordered" evidence="2">
    <location>
        <begin position="1771"/>
        <end position="1791"/>
    </location>
</feature>
<dbReference type="EMBL" id="LT594495">
    <property type="protein sequence ID" value="SBT70972.1"/>
    <property type="molecule type" value="Genomic_DNA"/>
</dbReference>
<feature type="compositionally biased region" description="Polar residues" evidence="2">
    <location>
        <begin position="1782"/>
        <end position="1791"/>
    </location>
</feature>
<feature type="coiled-coil region" evidence="1">
    <location>
        <begin position="1443"/>
        <end position="1488"/>
    </location>
</feature>
<proteinExistence type="predicted"/>
<protein>
    <submittedName>
        <fullName evidence="4">Regulator of chromosome condensation, putative</fullName>
    </submittedName>
</protein>
<feature type="region of interest" description="Disordered" evidence="2">
    <location>
        <begin position="2444"/>
        <end position="2463"/>
    </location>
</feature>
<feature type="region of interest" description="Disordered" evidence="2">
    <location>
        <begin position="281"/>
        <end position="369"/>
    </location>
</feature>
<feature type="compositionally biased region" description="Polar residues" evidence="2">
    <location>
        <begin position="2449"/>
        <end position="2463"/>
    </location>
</feature>
<feature type="compositionally biased region" description="Basic and acidic residues" evidence="2">
    <location>
        <begin position="2305"/>
        <end position="2324"/>
    </location>
</feature>
<sequence length="2514" mass="291619">MYVYLYMCIFVYMHTCICIICIHIFCFLYSAYYSVTCRKSSYIKSSLKKFPSSEGIKKTVSFSNYVYDLAKNNYELINLNSNDEDSASEREDQGGKEEREEENKKKGNRDTNVEEAEKLEEEEREEEELELDRRQRYQFQKHEENEKSKNSVSTSNNYHILNSHYDEKTQNIKEEDDILYFNMQKNCNNYNDYYRKKSVHKEKSNVIETFKNISKEEVITINNIHNTINFDESNNEYINSDIYNKKVSLINGELLHYQTDNTLTRVQDNVKQTCAYHYGEVREREGEKEQKEEKNKRVTKEEEKGMTKGHVGKDGEEEQKNSEGKITTVTNQNNEERRILDSNISAEISTEKEEGKNNSTKSEREEYEKEGKCGGVEKCESLHNYEKSKGEMEKKGMEENKFVYKKMNEYNISLNKLHKGSDFVKFNSERNTDDDKRDKPVKSNHGYNIMKRLINANHPIISLTNNNRSYCLENDNMNYENVQIENKEKSEILEDIKLFEDKENRNSSSTKNTFSCVKTNDTYDNVEHPSKYRSMDSSTFSEMVSSMHNGMDISINSSMNSRVNSRVHYPKTPPNDVKAMKLQSNGNRILFGEHTNIRRKKRGEMKCNKYYYQDRKELKIILCLRKGDGRIKERKNLKLKHRINKKMKNRTNNRTNGIFKAIATCNKNMDLPYGHEVLLRKEKMDNFKKNVSSFNSASRKRGYNHGGVKKCKLFFGKEKSFSDVSGTSGSSDGDPTICGSIPPFHNAVLQLDEKTCVIEKSNNSNITHTNELRRKIRNDLLSIVSYNDDDSCDECANFSGCDKDEHIFTNDRKYSSNSNHSIKSCSMKRNLSESNLTKMRKCKEGKKKILVSNKDKILRNSKNENSELSNTSICVKNDKKETNKKITKILPNKQYFMPCLGVNSLNKSYAQSNNNKKKEKQEICTSTYMKRNAFSSNICNCLSDDKNVSSSHNIVKLQNGEYFSDSGKIGKNCDHCTGNFLNTCPVNNIFDTPHKGCKNSFYVSCNDNYYNSRYNDGEYKTEEEKYKVNFSSFDEMKKKKKKELVFSLHHGKANNLCKNDLNSEYAEKNMNNKTKCTLGSVLKLKKLNKKEKNVSINLPNVLNTSFEKKGEIIKLSHLNVNRSNTNDKTKCCRVTENNMYDSQENKTNHICNKLVKKKRNKIMNEQKSQHLKHSSECKIAGHLKKENMNSSCCNKREINDKYELHKKSGEPSSIMKKRSKALVDHTFVNKIVKGVKQKGSEVECACNSSTSNNKDKAGNKRSVNSSPSLDLLTTVNKGDKEHFSNSINTIMKKKKKKNETKKIDNIPSIEKSEIIEENAICLENIHKRKLKNDKMVLLKKLQQEINYMKNDILRGKKNVEKKETILNVKKDEQNNWEGFSDWMVDGSAAKTGDGSVFKIGDSISCVLNQMVGKAKNISLNAPKCEKDKKRNDEIEQNILVNIKEKMENKLNLKKKRHKKYVKRISKSMKIILKEYNDIKREKEEVDKKNDYLKFMLENTVIKTNEMLRINKQSFQNYIDKMQKENVFLKKELDEESHQHHYDLQQLVNKITDMEKIKDYIVNKNEECNKKIMFLTVQCDKLKEKEEELHKIANNYKLNLEKEKKKKKYILKKIENSIKGREIDYNELKQKNHALQCTNDELSKNNTDLKEEIAKLKGQLCAKDNIINKSIEKINDLHSKHALLKSECSSNKTTVHDALTRSDNKLYGTEAHDSHEYDGHAYGSPVYICEALEESSYLEKMKVERNKILDKEKEVFYVEAKEEIVLDADVKKGGRKKKGPTDDQLTSENGKNSNICEDKSTNFLILLKNELRKNWEIYRDSDSSLELFLEDSIKATFENLENGNESKENGKLWGKLIGVLENFMNSHTKNYTQKKTQNNVFHNNIMNNILTNESRETDDSTNDRTNDNTVNYTNNEDEVDVNKQTKDVLTEGNLNSSNSNNSNNYKNNINKGNNKNCNNMNGNNMNGNNMNGNNMNGNNMNGNNINGNNMNDNNMNGNNMNGNNKNCNMDYLKNEKLKKTVMEQMEEILSSLQKIKGNSTYEEKMNKKNCEEKNHIINYEQVSTKKSFNEMSSRASEDSSLRNFLHKKNVIVNVNRNVNKNVNKSANENINKNVNENINKSANENVNNYVQKSMNSACKNDQFQNEGKIFLKKKTDNNSQKKLKERSILVDNTQVITYPERRKIIETKKLNKNNKMKNKGEDNTEMRVDEDVKKEGQYENSVKAIEKCVRKKNKKNKCTDNSDTNDSSKSENNNANNYDDNNYDDNNYDNSNYDDSNYDNSNYDDNNYDNSNYDDNNYDDNNYDDDNNKAENYDSDNKKDNLDYSDKPYLKTEITDLKMNGVTGKNFKGHSKYYANVRSTTGFNSSLVCNNDMQQMNTCDPLKEESKSNKSTLEKKTYLKEIDNDNFLSLHRYKDITKNKNEKFQQVAMLKDAIVKEKKNTSNDIKNTKEINSNGLKNQEGMNSISKKKKKSFNEMIDNIFDTSIDHSCSVNENMINIQNLIENNIKNIFSAQDT</sequence>
<keyword evidence="1" id="KW-0175">Coiled coil</keyword>
<feature type="region of interest" description="Disordered" evidence="2">
    <location>
        <begin position="2232"/>
        <end position="2324"/>
    </location>
</feature>
<feature type="compositionally biased region" description="Basic and acidic residues" evidence="2">
    <location>
        <begin position="1892"/>
        <end position="1905"/>
    </location>
</feature>
<feature type="compositionally biased region" description="Basic and acidic residues" evidence="2">
    <location>
        <begin position="349"/>
        <end position="369"/>
    </location>
</feature>
<feature type="compositionally biased region" description="Low complexity" evidence="2">
    <location>
        <begin position="1934"/>
        <end position="1948"/>
    </location>
</feature>
<evidence type="ECO:0000313" key="5">
    <source>
        <dbReference type="Proteomes" id="UP000219799"/>
    </source>
</evidence>
<feature type="compositionally biased region" description="Polar residues" evidence="2">
    <location>
        <begin position="1261"/>
        <end position="1271"/>
    </location>
</feature>
<feature type="compositionally biased region" description="Acidic residues" evidence="2">
    <location>
        <begin position="117"/>
        <end position="130"/>
    </location>
</feature>
<dbReference type="VEuPathDB" id="PlasmoDB:PmUG01_07031400"/>
<feature type="region of interest" description="Disordered" evidence="2">
    <location>
        <begin position="1245"/>
        <end position="1271"/>
    </location>
</feature>
<organism evidence="4 5">
    <name type="scientific">Plasmodium malariae</name>
    <dbReference type="NCBI Taxonomy" id="5858"/>
    <lineage>
        <taxon>Eukaryota</taxon>
        <taxon>Sar</taxon>
        <taxon>Alveolata</taxon>
        <taxon>Apicomplexa</taxon>
        <taxon>Aconoidasida</taxon>
        <taxon>Haemosporida</taxon>
        <taxon>Plasmodiidae</taxon>
        <taxon>Plasmodium</taxon>
        <taxon>Plasmodium (Plasmodium)</taxon>
    </lineage>
</organism>
<feature type="region of interest" description="Disordered" evidence="2">
    <location>
        <begin position="1929"/>
        <end position="1948"/>
    </location>
</feature>
<feature type="compositionally biased region" description="Low complexity" evidence="2">
    <location>
        <begin position="2267"/>
        <end position="2294"/>
    </location>
</feature>
<name>A0A1C3KBS4_PLAMA</name>
<evidence type="ECO:0000256" key="1">
    <source>
        <dbReference type="SAM" id="Coils"/>
    </source>
</evidence>
<feature type="coiled-coil region" evidence="1">
    <location>
        <begin position="1564"/>
        <end position="1658"/>
    </location>
</feature>
<evidence type="ECO:0000256" key="2">
    <source>
        <dbReference type="SAM" id="MobiDB-lite"/>
    </source>
</evidence>
<feature type="compositionally biased region" description="Basic and acidic residues" evidence="2">
    <location>
        <begin position="281"/>
        <end position="323"/>
    </location>
</feature>
<keyword evidence="3" id="KW-0472">Membrane</keyword>
<keyword evidence="3" id="KW-0812">Transmembrane</keyword>
<feature type="compositionally biased region" description="Basic and acidic residues" evidence="2">
    <location>
        <begin position="2197"/>
        <end position="2215"/>
    </location>
</feature>
<feature type="compositionally biased region" description="Polar residues" evidence="2">
    <location>
        <begin position="324"/>
        <end position="333"/>
    </location>
</feature>
<feature type="region of interest" description="Disordered" evidence="2">
    <location>
        <begin position="80"/>
        <end position="131"/>
    </location>
</feature>
<feature type="region of interest" description="Disordered" evidence="2">
    <location>
        <begin position="1890"/>
        <end position="1921"/>
    </location>
</feature>
<feature type="compositionally biased region" description="Acidic residues" evidence="2">
    <location>
        <begin position="2295"/>
        <end position="2304"/>
    </location>
</feature>
<evidence type="ECO:0000313" key="4">
    <source>
        <dbReference type="EMBL" id="SBT70972.1"/>
    </source>
</evidence>
<accession>A0A1C3KBS4</accession>
<evidence type="ECO:0000256" key="3">
    <source>
        <dbReference type="SAM" id="Phobius"/>
    </source>
</evidence>